<comment type="function">
    <text evidence="1">Involved in the assembly of lipopolysaccharide (LPS) at the surface of the outer membrane.</text>
</comment>
<evidence type="ECO:0000256" key="2">
    <source>
        <dbReference type="SAM" id="MobiDB-lite"/>
    </source>
</evidence>
<dbReference type="InterPro" id="IPR007543">
    <property type="entry name" value="LptD_C"/>
</dbReference>
<evidence type="ECO:0000313" key="5">
    <source>
        <dbReference type="EMBL" id="SMP10146.1"/>
    </source>
</evidence>
<comment type="subunit">
    <text evidence="1">Component of the lipopolysaccharide transport and assembly complex.</text>
</comment>
<reference evidence="5 6" key="1">
    <citation type="submission" date="2017-05" db="EMBL/GenBank/DDBJ databases">
        <authorList>
            <person name="Varghese N."/>
            <person name="Submissions S."/>
        </authorList>
    </citation>
    <scope>NUCLEOTIDE SEQUENCE [LARGE SCALE GENOMIC DNA]</scope>
    <source>
        <strain evidence="5 6">DSM 29734</strain>
    </source>
</reference>
<dbReference type="EMBL" id="FXTY01000002">
    <property type="protein sequence ID" value="SMP10146.1"/>
    <property type="molecule type" value="Genomic_DNA"/>
</dbReference>
<dbReference type="InterPro" id="IPR020889">
    <property type="entry name" value="LipoPS_assembly_LptD"/>
</dbReference>
<protein>
    <recommendedName>
        <fullName evidence="1">LPS-assembly protein LptD</fullName>
    </recommendedName>
</protein>
<keyword evidence="1" id="KW-0472">Membrane</keyword>
<feature type="region of interest" description="Disordered" evidence="2">
    <location>
        <begin position="24"/>
        <end position="44"/>
    </location>
</feature>
<feature type="signal peptide" evidence="3">
    <location>
        <begin position="1"/>
        <end position="15"/>
    </location>
</feature>
<dbReference type="PANTHER" id="PTHR30189:SF1">
    <property type="entry name" value="LPS-ASSEMBLY PROTEIN LPTD"/>
    <property type="match status" value="1"/>
</dbReference>
<accession>A0ABY1NHZ0</accession>
<sequence length="725" mass="80413">MTTSPRFLCPLVAVAALTLGSPSEGLSQSASSGTQPSQSAPSEPRNVVLVADSVNVTADGLLIARGNVEALSDDVRLTAREIIYNDTTGEIVLKGPIRITQGDEATIVADAAELQSDLRNGLIHSARLVLADQVQLASARMTRLDGRYSVLDKTTVSSCHVCETGEPPLWQIRAQRVVHDQLEKQLYFDHASVLVRDVPVFYFPHLRMPDPTLDRAQGFLIPEFNHSSLLNYGVKVPYFIPWGTERDLVLSPYLSSETRTMEFRYRQAFEKGGIQLEGAISDDTIRSDIIRGFLFAEGLFQLGQDYKLTFDLKAVSDDTYLTDYDYADYDRLNSDITIARASRTENTRFAAYHYQTLREDEDNDEIPFLVLKAETERRYLNMWGGELRTSVEAHGHQRRSTKDGDAGRDVGRANANVQWLGDWTLGNGLRTGVTGALAFDAYRTENDSSVSTFDSGLAPSVAAYLRYPMSKTGTDGATYILEPLAQVAWTGGDTLEVANDESTQVEFDEGNLLSLSRFPSYDRRERGLSSAVGMNWSRISSKGWQGSLTFGQVIRQDAQPDFSKSSGLSGTSSDLLVAGQLRNQSGLLFTGRALLDTKGDLNKAGARLGWSNDRLWLDASYIWLEKDLVESRPNDISEMKFDGSYRLNRHWTGMMDWQFDAVSGKTSEAGVGLEYRNECLRMELSLSRRFSTSSTVQSSTRVGFNVALLGFSVNSNDKSYDRKCG</sequence>
<comment type="caution">
    <text evidence="5">The sequence shown here is derived from an EMBL/GenBank/DDBJ whole genome shotgun (WGS) entry which is preliminary data.</text>
</comment>
<keyword evidence="1 3" id="KW-0732">Signal</keyword>
<feature type="compositionally biased region" description="Polar residues" evidence="2">
    <location>
        <begin position="24"/>
        <end position="41"/>
    </location>
</feature>
<dbReference type="PANTHER" id="PTHR30189">
    <property type="entry name" value="LPS-ASSEMBLY PROTEIN"/>
    <property type="match status" value="1"/>
</dbReference>
<dbReference type="InterPro" id="IPR050218">
    <property type="entry name" value="LptD"/>
</dbReference>
<name>A0ABY1NHZ0_9RHOB</name>
<dbReference type="Proteomes" id="UP001157961">
    <property type="component" value="Unassembled WGS sequence"/>
</dbReference>
<comment type="caution">
    <text evidence="1">Lacks conserved residue(s) required for the propagation of feature annotation.</text>
</comment>
<dbReference type="Pfam" id="PF04453">
    <property type="entry name" value="LptD"/>
    <property type="match status" value="1"/>
</dbReference>
<evidence type="ECO:0000313" key="6">
    <source>
        <dbReference type="Proteomes" id="UP001157961"/>
    </source>
</evidence>
<evidence type="ECO:0000259" key="4">
    <source>
        <dbReference type="Pfam" id="PF04453"/>
    </source>
</evidence>
<keyword evidence="1" id="KW-0998">Cell outer membrane</keyword>
<organism evidence="5 6">
    <name type="scientific">Shimia sagamensis</name>
    <dbReference type="NCBI Taxonomy" id="1566352"/>
    <lineage>
        <taxon>Bacteria</taxon>
        <taxon>Pseudomonadati</taxon>
        <taxon>Pseudomonadota</taxon>
        <taxon>Alphaproteobacteria</taxon>
        <taxon>Rhodobacterales</taxon>
        <taxon>Roseobacteraceae</taxon>
    </lineage>
</organism>
<proteinExistence type="inferred from homology"/>
<evidence type="ECO:0000256" key="3">
    <source>
        <dbReference type="SAM" id="SignalP"/>
    </source>
</evidence>
<gene>
    <name evidence="1" type="primary">lptD</name>
    <name evidence="5" type="ORF">SAMN06265373_10290</name>
</gene>
<evidence type="ECO:0000256" key="1">
    <source>
        <dbReference type="HAMAP-Rule" id="MF_01411"/>
    </source>
</evidence>
<feature type="chain" id="PRO_5046681475" description="LPS-assembly protein LptD" evidence="3">
    <location>
        <begin position="16"/>
        <end position="725"/>
    </location>
</feature>
<comment type="subcellular location">
    <subcellularLocation>
        <location evidence="1">Cell outer membrane</location>
    </subcellularLocation>
</comment>
<dbReference type="HAMAP" id="MF_01411">
    <property type="entry name" value="LPS_assembly_LptD"/>
    <property type="match status" value="1"/>
</dbReference>
<feature type="domain" description="LptD C-terminal" evidence="4">
    <location>
        <begin position="291"/>
        <end position="651"/>
    </location>
</feature>
<keyword evidence="6" id="KW-1185">Reference proteome</keyword>
<comment type="similarity">
    <text evidence="1">Belongs to the LptD family.</text>
</comment>